<dbReference type="EMBL" id="HBUF01054008">
    <property type="protein sequence ID" value="CAG6623065.1"/>
    <property type="molecule type" value="Transcribed_RNA"/>
</dbReference>
<proteinExistence type="predicted"/>
<evidence type="ECO:0000313" key="1">
    <source>
        <dbReference type="EMBL" id="CAG6623065.1"/>
    </source>
</evidence>
<accession>A0A8D8Q2P4</accession>
<sequence length="109" mass="12522">MTFYVICVCYDFLGVMCRKCRNRELCNVLLASYLFSCPSQRLSEPSYFTDRCTLMQLTVSPISPSPLSLFLIAFSLPPSPLYRSPFFLLISLLFLILDAQLYTQNEPDI</sequence>
<organism evidence="1">
    <name type="scientific">Cacopsylla melanoneura</name>
    <dbReference type="NCBI Taxonomy" id="428564"/>
    <lineage>
        <taxon>Eukaryota</taxon>
        <taxon>Metazoa</taxon>
        <taxon>Ecdysozoa</taxon>
        <taxon>Arthropoda</taxon>
        <taxon>Hexapoda</taxon>
        <taxon>Insecta</taxon>
        <taxon>Pterygota</taxon>
        <taxon>Neoptera</taxon>
        <taxon>Paraneoptera</taxon>
        <taxon>Hemiptera</taxon>
        <taxon>Sternorrhyncha</taxon>
        <taxon>Psylloidea</taxon>
        <taxon>Psyllidae</taxon>
        <taxon>Psyllinae</taxon>
        <taxon>Cacopsylla</taxon>
    </lineage>
</organism>
<reference evidence="1" key="1">
    <citation type="submission" date="2021-05" db="EMBL/GenBank/DDBJ databases">
        <authorList>
            <person name="Alioto T."/>
            <person name="Alioto T."/>
            <person name="Gomez Garrido J."/>
        </authorList>
    </citation>
    <scope>NUCLEOTIDE SEQUENCE</scope>
</reference>
<dbReference type="AlphaFoldDB" id="A0A8D8Q2P4"/>
<name>A0A8D8Q2P4_9HEMI</name>
<protein>
    <submittedName>
        <fullName evidence="1">Uncharacterized protein</fullName>
    </submittedName>
</protein>